<feature type="region of interest" description="Disordered" evidence="1">
    <location>
        <begin position="802"/>
        <end position="852"/>
    </location>
</feature>
<evidence type="ECO:0000259" key="2">
    <source>
        <dbReference type="Pfam" id="PF13304"/>
    </source>
</evidence>
<dbReference type="RefSeq" id="WP_163202796.1">
    <property type="nucleotide sequence ID" value="NZ_JAAGWG010000006.1"/>
</dbReference>
<dbReference type="EMBL" id="JAAGWG010000006">
    <property type="protein sequence ID" value="NEK85113.1"/>
    <property type="molecule type" value="Genomic_DNA"/>
</dbReference>
<protein>
    <submittedName>
        <fullName evidence="3">AAA family ATPase</fullName>
    </submittedName>
</protein>
<name>A0A6L9VZ93_9ACTN</name>
<dbReference type="Pfam" id="PF13304">
    <property type="entry name" value="AAA_21"/>
    <property type="match status" value="1"/>
</dbReference>
<evidence type="ECO:0000256" key="1">
    <source>
        <dbReference type="SAM" id="MobiDB-lite"/>
    </source>
</evidence>
<dbReference type="SUPFAM" id="SSF52540">
    <property type="entry name" value="P-loop containing nucleoside triphosphate hydrolases"/>
    <property type="match status" value="1"/>
</dbReference>
<dbReference type="PANTHER" id="PTHR43581:SF4">
    <property type="entry name" value="ATP_GTP PHOSPHATASE"/>
    <property type="match status" value="1"/>
</dbReference>
<dbReference type="InterPro" id="IPR003959">
    <property type="entry name" value="ATPase_AAA_core"/>
</dbReference>
<dbReference type="GO" id="GO:0005524">
    <property type="term" value="F:ATP binding"/>
    <property type="evidence" value="ECO:0007669"/>
    <property type="project" value="InterPro"/>
</dbReference>
<proteinExistence type="predicted"/>
<reference evidence="3 4" key="1">
    <citation type="submission" date="2019-12" db="EMBL/GenBank/DDBJ databases">
        <title>the WGS of Blastococcus saxobsidens 67B17.</title>
        <authorList>
            <person name="Jiang Z."/>
        </authorList>
    </citation>
    <scope>NUCLEOTIDE SEQUENCE [LARGE SCALE GENOMIC DNA]</scope>
    <source>
        <strain evidence="3 4">67B17</strain>
    </source>
</reference>
<dbReference type="Gene3D" id="3.40.50.300">
    <property type="entry name" value="P-loop containing nucleotide triphosphate hydrolases"/>
    <property type="match status" value="2"/>
</dbReference>
<dbReference type="PANTHER" id="PTHR43581">
    <property type="entry name" value="ATP/GTP PHOSPHATASE"/>
    <property type="match status" value="1"/>
</dbReference>
<evidence type="ECO:0000313" key="4">
    <source>
        <dbReference type="Proteomes" id="UP000479241"/>
    </source>
</evidence>
<evidence type="ECO:0000313" key="3">
    <source>
        <dbReference type="EMBL" id="NEK85113.1"/>
    </source>
</evidence>
<organism evidence="3 4">
    <name type="scientific">Blastococcus saxobsidens</name>
    <dbReference type="NCBI Taxonomy" id="138336"/>
    <lineage>
        <taxon>Bacteria</taxon>
        <taxon>Bacillati</taxon>
        <taxon>Actinomycetota</taxon>
        <taxon>Actinomycetes</taxon>
        <taxon>Geodermatophilales</taxon>
        <taxon>Geodermatophilaceae</taxon>
        <taxon>Blastococcus</taxon>
    </lineage>
</organism>
<sequence>MEATLRVRTLYVRFFRSFNFDYERKFHPDADIRPWENYEGSHYPHVSVRLDPDVTAIVGANESGKSQLLDALEILISGTELKRQDFCRYSALFSVERGELRTPEVGGKFACTTSDEEAALQNAGIPLESPEFYYFRPGTKTPYFLGSKKSVPHELTPAQVSTLSSLFPRVYRLETEVALPNSIPIAELAGREIGPLSDRKRRAGAMAILDRAWTAASELSPHLPDLYSTITSTIDATEAAETGLAKQLLLDVAQIEPVYFADLMDAMDDGRDGQANGIIERMNSSLARHLNLRRWWAQDKEFKLRLTSRERDLVFTISDRTGTDYSFKERSRGLRYFLSYYVQLKAHYSSVSRPEILLMDEPDAYLSSAGQRDLLRILEDFALPEDGSTPNQVVYVTHSPFLLNRNAGQRIRVLDKGNEDEGTRVVHDATRNHYEPLRSSLGAYVAETAFIGGSNLFVEGLADQVILSGTSVHLRATGSAPSGTLDLNSVTIVPAGSADSIPYLVYLARGRDQYKPPCVALLDGDQAGIQAEKKLRRGEASNKRVLLDENIVRLDIWGASQSILELEPGIELRETEDMIPAEIATSSARYYANEILEPFNSTAFDEVFTVQRLRTEIPLRGGSMWDAVEALFERATGGGHIDKVGFAKAVVAQMEHARRVGLDKVPAVNALSVNFSALLSDLSRRLRFAETYEERQRRDNRLRRVVKGFLDDYTDAPSRDTALSFLEQVESALDDSDASDTPRALVAKLRRQFELTSEPLEPVHQYSKFRDELQGLLYQERLEDQARADHALVNTLAAVTTDGGATQATGKPRRSRRAQGPGEATQTASQAPRRKKPAGQRETGPTDSPGAE</sequence>
<dbReference type="GO" id="GO:0016887">
    <property type="term" value="F:ATP hydrolysis activity"/>
    <property type="evidence" value="ECO:0007669"/>
    <property type="project" value="InterPro"/>
</dbReference>
<gene>
    <name evidence="3" type="ORF">GCU60_04960</name>
</gene>
<dbReference type="AlphaFoldDB" id="A0A6L9VZ93"/>
<dbReference type="InterPro" id="IPR027417">
    <property type="entry name" value="P-loop_NTPase"/>
</dbReference>
<comment type="caution">
    <text evidence="3">The sequence shown here is derived from an EMBL/GenBank/DDBJ whole genome shotgun (WGS) entry which is preliminary data.</text>
</comment>
<accession>A0A6L9VZ93</accession>
<feature type="domain" description="ATPase AAA-type core" evidence="2">
    <location>
        <begin position="313"/>
        <end position="404"/>
    </location>
</feature>
<dbReference type="InterPro" id="IPR051396">
    <property type="entry name" value="Bact_Antivir_Def_Nuclease"/>
</dbReference>
<dbReference type="Proteomes" id="UP000479241">
    <property type="component" value="Unassembled WGS sequence"/>
</dbReference>